<organism evidence="8 9">
    <name type="scientific">Companilactobacillus ginsenosidimutans</name>
    <dbReference type="NCBI Taxonomy" id="1007676"/>
    <lineage>
        <taxon>Bacteria</taxon>
        <taxon>Bacillati</taxon>
        <taxon>Bacillota</taxon>
        <taxon>Bacilli</taxon>
        <taxon>Lactobacillales</taxon>
        <taxon>Lactobacillaceae</taxon>
        <taxon>Companilactobacillus</taxon>
    </lineage>
</organism>
<dbReference type="UniPathway" id="UPA00070">
    <property type="reaction ID" value="UER00119"/>
</dbReference>
<evidence type="ECO:0000256" key="2">
    <source>
        <dbReference type="ARBA" id="ARBA00011971"/>
    </source>
</evidence>
<comment type="function">
    <text evidence="6">Catalyzes the transfer of a ribosyl phosphate group from 5-phosphoribose 1-diphosphate to orotate, leading to the formation of orotidine monophosphate (OMP).</text>
</comment>
<dbReference type="EMBL" id="CP012034">
    <property type="protein sequence ID" value="AKP66469.1"/>
    <property type="molecule type" value="Genomic_DNA"/>
</dbReference>
<dbReference type="PANTHER" id="PTHR19278:SF9">
    <property type="entry name" value="URIDINE 5'-MONOPHOSPHATE SYNTHASE"/>
    <property type="match status" value="1"/>
</dbReference>
<dbReference type="KEGG" id="lgn:ABM34_02135"/>
<feature type="binding site" evidence="6">
    <location>
        <position position="103"/>
    </location>
    <ligand>
        <name>5-phospho-alpha-D-ribose 1-diphosphate</name>
        <dbReference type="ChEBI" id="CHEBI:58017"/>
        <note>ligand shared between dimeric partners</note>
    </ligand>
</feature>
<dbReference type="SUPFAM" id="SSF53271">
    <property type="entry name" value="PRTase-like"/>
    <property type="match status" value="1"/>
</dbReference>
<evidence type="ECO:0000256" key="5">
    <source>
        <dbReference type="ARBA" id="ARBA00022975"/>
    </source>
</evidence>
<dbReference type="GO" id="GO:0044205">
    <property type="term" value="P:'de novo' UMP biosynthetic process"/>
    <property type="evidence" value="ECO:0007669"/>
    <property type="project" value="UniProtKB-UniRule"/>
</dbReference>
<dbReference type="EC" id="2.4.2.10" evidence="2 6"/>
<evidence type="ECO:0000256" key="1">
    <source>
        <dbReference type="ARBA" id="ARBA00004889"/>
    </source>
</evidence>
<comment type="catalytic activity">
    <reaction evidence="6">
        <text>orotidine 5'-phosphate + diphosphate = orotate + 5-phospho-alpha-D-ribose 1-diphosphate</text>
        <dbReference type="Rhea" id="RHEA:10380"/>
        <dbReference type="ChEBI" id="CHEBI:30839"/>
        <dbReference type="ChEBI" id="CHEBI:33019"/>
        <dbReference type="ChEBI" id="CHEBI:57538"/>
        <dbReference type="ChEBI" id="CHEBI:58017"/>
        <dbReference type="EC" id="2.4.2.10"/>
    </reaction>
</comment>
<evidence type="ECO:0000313" key="9">
    <source>
        <dbReference type="Proteomes" id="UP000036106"/>
    </source>
</evidence>
<comment type="pathway">
    <text evidence="1 6">Pyrimidine metabolism; UMP biosynthesis via de novo pathway; UMP from orotate: step 1/2.</text>
</comment>
<evidence type="ECO:0000259" key="7">
    <source>
        <dbReference type="Pfam" id="PF00156"/>
    </source>
</evidence>
<evidence type="ECO:0000256" key="4">
    <source>
        <dbReference type="ARBA" id="ARBA00022679"/>
    </source>
</evidence>
<dbReference type="NCBIfam" id="TIGR00336">
    <property type="entry name" value="pyrE"/>
    <property type="match status" value="1"/>
</dbReference>
<feature type="binding site" evidence="6">
    <location>
        <position position="99"/>
    </location>
    <ligand>
        <name>5-phospho-alpha-D-ribose 1-diphosphate</name>
        <dbReference type="ChEBI" id="CHEBI:58017"/>
        <note>ligand shared between dimeric partners</note>
    </ligand>
</feature>
<reference evidence="9" key="1">
    <citation type="submission" date="2015-07" db="EMBL/GenBank/DDBJ databases">
        <title>Lactobacillus ginsenosidimutans/EMML 3141/ whole genome sequencing.</title>
        <authorList>
            <person name="Kim M.K."/>
            <person name="Im W.-T."/>
            <person name="Srinivasan S."/>
            <person name="Lee J.-J."/>
        </authorList>
    </citation>
    <scope>NUCLEOTIDE SEQUENCE [LARGE SCALE GENOMIC DNA]</scope>
    <source>
        <strain evidence="9">EMML 3041</strain>
    </source>
</reference>
<dbReference type="CDD" id="cd06223">
    <property type="entry name" value="PRTases_typeI"/>
    <property type="match status" value="1"/>
</dbReference>
<keyword evidence="5 6" id="KW-0665">Pyrimidine biosynthesis</keyword>
<dbReference type="GO" id="GO:0019856">
    <property type="term" value="P:pyrimidine nucleobase biosynthetic process"/>
    <property type="evidence" value="ECO:0007669"/>
    <property type="project" value="TreeGrafter"/>
</dbReference>
<feature type="binding site" evidence="6">
    <location>
        <position position="129"/>
    </location>
    <ligand>
        <name>orotate</name>
        <dbReference type="ChEBI" id="CHEBI:30839"/>
    </ligand>
</feature>
<keyword evidence="9" id="KW-1185">Reference proteome</keyword>
<dbReference type="Gene3D" id="3.40.50.2020">
    <property type="match status" value="1"/>
</dbReference>
<protein>
    <recommendedName>
        <fullName evidence="2 6">Orotate phosphoribosyltransferase</fullName>
        <shortName evidence="6">OPRT</shortName>
        <shortName evidence="6">OPRTase</shortName>
        <ecNumber evidence="2 6">2.4.2.10</ecNumber>
    </recommendedName>
</protein>
<dbReference type="RefSeq" id="WP_048702871.1">
    <property type="nucleotide sequence ID" value="NZ_CP012034.1"/>
</dbReference>
<accession>A0A0H4QDR8</accession>
<dbReference type="HAMAP" id="MF_01208">
    <property type="entry name" value="PyrE"/>
    <property type="match status" value="1"/>
</dbReference>
<sequence length="212" mass="23456">MENKQVAENIAANLLKIKAVKLSPKEPFTWISGIKSPIYTDNRMTIAYPEFRQQIAEDLANLIKENYPEATVISGVATAGIPHATGVSNILNLPMNYVRSKPKGHGTKRQIEGRCQPGDKVVVIDDLISTGGSVLEAVDVVREAGAEVIGTAAIFTYNLPEADKNFPAHKTVLKTLTNYPVMIEQAQSLGYVEEEDMDLLHQWYKDPESWCK</sequence>
<dbReference type="GO" id="GO:0000287">
    <property type="term" value="F:magnesium ion binding"/>
    <property type="evidence" value="ECO:0007669"/>
    <property type="project" value="UniProtKB-UniRule"/>
</dbReference>
<name>A0A0H4QDR8_9LACO</name>
<gene>
    <name evidence="6" type="primary">pyrE</name>
    <name evidence="8" type="ORF">ABM34_02135</name>
</gene>
<dbReference type="InterPro" id="IPR029057">
    <property type="entry name" value="PRTase-like"/>
</dbReference>
<dbReference type="PATRIC" id="fig|1007676.4.peg.444"/>
<feature type="binding site" description="in other chain" evidence="6">
    <location>
        <begin position="125"/>
        <end position="133"/>
    </location>
    <ligand>
        <name>5-phospho-alpha-D-ribose 1-diphosphate</name>
        <dbReference type="ChEBI" id="CHEBI:58017"/>
        <note>ligand shared between dimeric partners</note>
    </ligand>
</feature>
<dbReference type="InterPro" id="IPR000836">
    <property type="entry name" value="PRTase_dom"/>
</dbReference>
<feature type="binding site" evidence="6">
    <location>
        <position position="105"/>
    </location>
    <ligand>
        <name>5-phospho-alpha-D-ribose 1-diphosphate</name>
        <dbReference type="ChEBI" id="CHEBI:58017"/>
        <note>ligand shared between dimeric partners</note>
    </ligand>
</feature>
<dbReference type="InterPro" id="IPR004467">
    <property type="entry name" value="Or_phspho_trans_dom"/>
</dbReference>
<comment type="caution">
    <text evidence="6">Lacks conserved residue(s) required for the propagation of feature annotation.</text>
</comment>
<dbReference type="Pfam" id="PF00156">
    <property type="entry name" value="Pribosyltran"/>
    <property type="match status" value="1"/>
</dbReference>
<feature type="domain" description="Phosphoribosyltransferase" evidence="7">
    <location>
        <begin position="52"/>
        <end position="168"/>
    </location>
</feature>
<keyword evidence="6" id="KW-0460">Magnesium</keyword>
<keyword evidence="4 6" id="KW-0808">Transferase</keyword>
<comment type="subunit">
    <text evidence="6">Homodimer.</text>
</comment>
<dbReference type="PANTHER" id="PTHR19278">
    <property type="entry name" value="OROTATE PHOSPHORIBOSYLTRANSFERASE"/>
    <property type="match status" value="1"/>
</dbReference>
<dbReference type="AlphaFoldDB" id="A0A0H4QDR8"/>
<dbReference type="STRING" id="1007676.ABM34_02135"/>
<dbReference type="OrthoDB" id="9802134at2"/>
<evidence type="ECO:0000256" key="6">
    <source>
        <dbReference type="HAMAP-Rule" id="MF_01208"/>
    </source>
</evidence>
<proteinExistence type="inferred from homology"/>
<evidence type="ECO:0000256" key="3">
    <source>
        <dbReference type="ARBA" id="ARBA00022676"/>
    </source>
</evidence>
<dbReference type="GO" id="GO:0004588">
    <property type="term" value="F:orotate phosphoribosyltransferase activity"/>
    <property type="evidence" value="ECO:0007669"/>
    <property type="project" value="UniProtKB-UniRule"/>
</dbReference>
<keyword evidence="3 6" id="KW-0328">Glycosyltransferase</keyword>
<evidence type="ECO:0000313" key="8">
    <source>
        <dbReference type="EMBL" id="AKP66469.1"/>
    </source>
</evidence>
<comment type="cofactor">
    <cofactor evidence="6">
        <name>Mg(2+)</name>
        <dbReference type="ChEBI" id="CHEBI:18420"/>
    </cofactor>
</comment>
<dbReference type="Proteomes" id="UP000036106">
    <property type="component" value="Chromosome"/>
</dbReference>
<dbReference type="InterPro" id="IPR023031">
    <property type="entry name" value="OPRT"/>
</dbReference>
<comment type="similarity">
    <text evidence="6">Belongs to the purine/pyrimidine phosphoribosyltransferase family. PyrE subfamily.</text>
</comment>